<name>A0A7H4LJA3_WHEAT</name>
<keyword evidence="4" id="KW-0378">Hydrolase</keyword>
<dbReference type="AlphaFoldDB" id="A0A7H4LJA3"/>
<evidence type="ECO:0000256" key="5">
    <source>
        <dbReference type="SAM" id="MobiDB-lite"/>
    </source>
</evidence>
<dbReference type="SUPFAM" id="SSF53098">
    <property type="entry name" value="Ribonuclease H-like"/>
    <property type="match status" value="1"/>
</dbReference>
<organism evidence="7 8">
    <name type="scientific">Triticum aestivum</name>
    <name type="common">Wheat</name>
    <dbReference type="NCBI Taxonomy" id="4565"/>
    <lineage>
        <taxon>Eukaryota</taxon>
        <taxon>Viridiplantae</taxon>
        <taxon>Streptophyta</taxon>
        <taxon>Embryophyta</taxon>
        <taxon>Tracheophyta</taxon>
        <taxon>Spermatophyta</taxon>
        <taxon>Magnoliopsida</taxon>
        <taxon>Liliopsida</taxon>
        <taxon>Poales</taxon>
        <taxon>Poaceae</taxon>
        <taxon>BOP clade</taxon>
        <taxon>Pooideae</taxon>
        <taxon>Triticodae</taxon>
        <taxon>Triticeae</taxon>
        <taxon>Triticinae</taxon>
        <taxon>Triticum</taxon>
    </lineage>
</organism>
<dbReference type="InterPro" id="IPR036397">
    <property type="entry name" value="RNaseH_sf"/>
</dbReference>
<feature type="region of interest" description="Disordered" evidence="5">
    <location>
        <begin position="229"/>
        <end position="254"/>
    </location>
</feature>
<dbReference type="EMBL" id="LS480641">
    <property type="protein sequence ID" value="SPT18691.1"/>
    <property type="molecule type" value="Genomic_DNA"/>
</dbReference>
<dbReference type="Gene3D" id="2.40.70.10">
    <property type="entry name" value="Acid Proteases"/>
    <property type="match status" value="1"/>
</dbReference>
<proteinExistence type="predicted"/>
<dbReference type="InterPro" id="IPR021109">
    <property type="entry name" value="Peptidase_aspartic_dom_sf"/>
</dbReference>
<dbReference type="GO" id="GO:0004519">
    <property type="term" value="F:endonuclease activity"/>
    <property type="evidence" value="ECO:0007669"/>
    <property type="project" value="UniProtKB-KW"/>
</dbReference>
<dbReference type="InterPro" id="IPR005162">
    <property type="entry name" value="Retrotrans_gag_dom"/>
</dbReference>
<dbReference type="FunFam" id="3.30.70.270:FF:000020">
    <property type="entry name" value="Transposon Tf2-6 polyprotein-like Protein"/>
    <property type="match status" value="1"/>
</dbReference>
<sequence>MLQGTARTWLNSLKPYGINSWLDFTEVFVHNFTSTYKRPPNPRQLSLCVQGPNESTRDYLTRWAELRNSREGVHEVQTIEYFTAGCREGTLLKHRLLCDEPATLNELLIIADKYATADSSMKTEFRVDASGKVIAPAPKTPAGDSNRCPYQNDHKRKAPMPPSTSRQVATVEDEQPEERPAPKKKGGRPAWQPAFSYEQTLDAPCKFHSGAKPSNHTTRKCHWLTRISKGEGLVPPPPPGPPPPAPQQPAARPAVGAIQDEFPKEHAAYVVFTSQVEDKRSRRRQHQEGNVVASSTPEFMHWSEKPINWSQADHPEVMPYPGSYALVLDVTLATERRATRFSRVLIDGGSSINILYRDTMEKMNIKAKQLMPSRTVFHGIVPGLSCSPIGKIKMDVLFGDKDHFRREVIWFEVVDLESPYHALLGRPALAKFMAVPHYAYLKMKMPSSKGIITVADNYKKSIECAMASSRLAESLVVAEEKMLERVVAMAGKQPALPPNPKDCDAQGYHQIKLDPADRLKTAFITPFGAFCYLTMIFGLRNVGATFQRCMQKCLLKQLGKNAHVYVDDIVVKTEKRGTLLEDLKETFANLRRFQIKLNPEKCVFGVPAGQLLGFLVSECGIECNPVKIKAIERMEIPTKLRDVQKFNGCLASLNRFISRLGEKALPLYRLMKKSTHFEWNDKADQAFHELKKMLTTPPVLAAPTEKEPMLLYIAATSPVYPNYQKMCYGVYFAAKKLKPYFQEHPITVVCTAPLAEIIGRRDAFGRVAKWAIALAPYTIFYQPRTAIKSQALADFLVDWAETHWRMHFDGSKMRTGLGAGIILTSPKGVPHNIITDNGTNFAKGALARFCATQGIRLDIASVAHPQSNGQVERANGLILSGIKPRLVVPLERSAGCWLDELPAVLWSLRTTPNKSTGFTLFFLVYGAEAVIPTDIEFDSPRVTMYTEAEAKEAREDSVDLLEEGRLLALSRSAIYQQGLRRYHNRKVKPRSFQEGDLVLRLIQRTAGQHKLSAPWEGPFVISKALGNDSYYLIDAQKPRAHKRDDSGKDRPGDWPP</sequence>
<evidence type="ECO:0000256" key="2">
    <source>
        <dbReference type="ARBA" id="ARBA00022695"/>
    </source>
</evidence>
<feature type="domain" description="Integrase catalytic" evidence="6">
    <location>
        <begin position="749"/>
        <end position="940"/>
    </location>
</feature>
<keyword evidence="3" id="KW-0540">Nuclease</keyword>
<dbReference type="PROSITE" id="PS50994">
    <property type="entry name" value="INTEGRASE"/>
    <property type="match status" value="1"/>
</dbReference>
<dbReference type="Proteomes" id="UP000280104">
    <property type="component" value="Chromosome II"/>
</dbReference>
<gene>
    <name evidence="7" type="ORF">CAMPLR22A2D_LOCUS3303</name>
</gene>
<dbReference type="InterPro" id="IPR001584">
    <property type="entry name" value="Integrase_cat-core"/>
</dbReference>
<dbReference type="InterPro" id="IPR000477">
    <property type="entry name" value="RT_dom"/>
</dbReference>
<keyword evidence="4" id="KW-0255">Endonuclease</keyword>
<feature type="region of interest" description="Disordered" evidence="5">
    <location>
        <begin position="1035"/>
        <end position="1056"/>
    </location>
</feature>
<evidence type="ECO:0000256" key="4">
    <source>
        <dbReference type="ARBA" id="ARBA00022759"/>
    </source>
</evidence>
<keyword evidence="2" id="KW-0548">Nucleotidyltransferase</keyword>
<dbReference type="InterPro" id="IPR012337">
    <property type="entry name" value="RNaseH-like_sf"/>
</dbReference>
<dbReference type="Gene3D" id="3.30.70.270">
    <property type="match status" value="2"/>
</dbReference>
<dbReference type="GO" id="GO:0015074">
    <property type="term" value="P:DNA integration"/>
    <property type="evidence" value="ECO:0007669"/>
    <property type="project" value="InterPro"/>
</dbReference>
<accession>A0A7H4LJA3</accession>
<dbReference type="InterPro" id="IPR050951">
    <property type="entry name" value="Retrovirus_Pol_polyprotein"/>
</dbReference>
<dbReference type="CDD" id="cd00303">
    <property type="entry name" value="retropepsin_like"/>
    <property type="match status" value="1"/>
</dbReference>
<dbReference type="Gene3D" id="3.30.420.10">
    <property type="entry name" value="Ribonuclease H-like superfamily/Ribonuclease H"/>
    <property type="match status" value="1"/>
</dbReference>
<feature type="region of interest" description="Disordered" evidence="5">
    <location>
        <begin position="134"/>
        <end position="191"/>
    </location>
</feature>
<evidence type="ECO:0000256" key="1">
    <source>
        <dbReference type="ARBA" id="ARBA00022679"/>
    </source>
</evidence>
<dbReference type="InterPro" id="IPR043128">
    <property type="entry name" value="Rev_trsase/Diguanyl_cyclase"/>
</dbReference>
<evidence type="ECO:0000256" key="3">
    <source>
        <dbReference type="ARBA" id="ARBA00022722"/>
    </source>
</evidence>
<dbReference type="SUPFAM" id="SSF56672">
    <property type="entry name" value="DNA/RNA polymerases"/>
    <property type="match status" value="1"/>
</dbReference>
<reference evidence="7 8" key="1">
    <citation type="submission" date="2018-05" db="EMBL/GenBank/DDBJ databases">
        <authorList>
            <person name="Thind KAUR A."/>
        </authorList>
    </citation>
    <scope>NUCLEOTIDE SEQUENCE [LARGE SCALE GENOMIC DNA]</scope>
</reference>
<dbReference type="PANTHER" id="PTHR37984">
    <property type="entry name" value="PROTEIN CBG26694"/>
    <property type="match status" value="1"/>
</dbReference>
<dbReference type="CDD" id="cd01647">
    <property type="entry name" value="RT_LTR"/>
    <property type="match status" value="1"/>
</dbReference>
<dbReference type="GO" id="GO:0016779">
    <property type="term" value="F:nucleotidyltransferase activity"/>
    <property type="evidence" value="ECO:0007669"/>
    <property type="project" value="UniProtKB-KW"/>
</dbReference>
<protein>
    <recommendedName>
        <fullName evidence="6">Integrase catalytic domain-containing protein</fullName>
    </recommendedName>
</protein>
<dbReference type="Pfam" id="PF03732">
    <property type="entry name" value="Retrotrans_gag"/>
    <property type="match status" value="1"/>
</dbReference>
<dbReference type="PANTHER" id="PTHR37984:SF5">
    <property type="entry name" value="PROTEIN NYNRIN-LIKE"/>
    <property type="match status" value="1"/>
</dbReference>
<evidence type="ECO:0000259" key="6">
    <source>
        <dbReference type="PROSITE" id="PS50994"/>
    </source>
</evidence>
<dbReference type="Pfam" id="PF00078">
    <property type="entry name" value="RVT_1"/>
    <property type="match status" value="1"/>
</dbReference>
<evidence type="ECO:0000313" key="7">
    <source>
        <dbReference type="EMBL" id="SPT18691.1"/>
    </source>
</evidence>
<dbReference type="GO" id="GO:0003676">
    <property type="term" value="F:nucleic acid binding"/>
    <property type="evidence" value="ECO:0007669"/>
    <property type="project" value="InterPro"/>
</dbReference>
<dbReference type="InterPro" id="IPR043502">
    <property type="entry name" value="DNA/RNA_pol_sf"/>
</dbReference>
<feature type="compositionally biased region" description="Basic and acidic residues" evidence="5">
    <location>
        <begin position="1042"/>
        <end position="1056"/>
    </location>
</feature>
<feature type="compositionally biased region" description="Pro residues" evidence="5">
    <location>
        <begin position="234"/>
        <end position="247"/>
    </location>
</feature>
<keyword evidence="1" id="KW-0808">Transferase</keyword>
<evidence type="ECO:0000313" key="8">
    <source>
        <dbReference type="Proteomes" id="UP000280104"/>
    </source>
</evidence>